<dbReference type="GO" id="GO:0008821">
    <property type="term" value="F:crossover junction DNA endonuclease activity"/>
    <property type="evidence" value="ECO:0007669"/>
    <property type="project" value="InterPro"/>
</dbReference>
<evidence type="ECO:0000313" key="7">
    <source>
        <dbReference type="Proteomes" id="UP000076727"/>
    </source>
</evidence>
<dbReference type="InterPro" id="IPR006086">
    <property type="entry name" value="XPG-I_dom"/>
</dbReference>
<feature type="domain" description="XPG-I" evidence="4">
    <location>
        <begin position="115"/>
        <end position="203"/>
    </location>
</feature>
<dbReference type="PRINTS" id="PR00853">
    <property type="entry name" value="XPGRADSUPER"/>
</dbReference>
<dbReference type="SMART" id="SM00484">
    <property type="entry name" value="XPGI"/>
    <property type="match status" value="1"/>
</dbReference>
<dbReference type="GO" id="GO:0017108">
    <property type="term" value="F:5'-flap endonuclease activity"/>
    <property type="evidence" value="ECO:0007669"/>
    <property type="project" value="TreeGrafter"/>
</dbReference>
<keyword evidence="7" id="KW-1185">Reference proteome</keyword>
<dbReference type="Proteomes" id="UP000076727">
    <property type="component" value="Unassembled WGS sequence"/>
</dbReference>
<dbReference type="EMBL" id="KV429068">
    <property type="protein sequence ID" value="KZT68290.1"/>
    <property type="molecule type" value="Genomic_DNA"/>
</dbReference>
<evidence type="ECO:0000256" key="2">
    <source>
        <dbReference type="ARBA" id="ARBA00022801"/>
    </source>
</evidence>
<dbReference type="SUPFAM" id="SSF88723">
    <property type="entry name" value="PIN domain-like"/>
    <property type="match status" value="1"/>
</dbReference>
<keyword evidence="1" id="KW-0540">Nuclease</keyword>
<organism evidence="6 7">
    <name type="scientific">Daedalea quercina L-15889</name>
    <dbReference type="NCBI Taxonomy" id="1314783"/>
    <lineage>
        <taxon>Eukaryota</taxon>
        <taxon>Fungi</taxon>
        <taxon>Dikarya</taxon>
        <taxon>Basidiomycota</taxon>
        <taxon>Agaricomycotina</taxon>
        <taxon>Agaricomycetes</taxon>
        <taxon>Polyporales</taxon>
        <taxon>Fomitopsis</taxon>
    </lineage>
</organism>
<dbReference type="InterPro" id="IPR006084">
    <property type="entry name" value="XPG/Rad2"/>
</dbReference>
<gene>
    <name evidence="6" type="ORF">DAEQUDRAFT_644276</name>
</gene>
<dbReference type="CDD" id="cd09870">
    <property type="entry name" value="PIN_YEN1"/>
    <property type="match status" value="1"/>
</dbReference>
<dbReference type="Pfam" id="PF00867">
    <property type="entry name" value="XPG_I"/>
    <property type="match status" value="1"/>
</dbReference>
<evidence type="ECO:0000259" key="4">
    <source>
        <dbReference type="SMART" id="SM00484"/>
    </source>
</evidence>
<dbReference type="InterPro" id="IPR036279">
    <property type="entry name" value="5-3_exonuclease_C_sf"/>
</dbReference>
<dbReference type="OrthoDB" id="2959108at2759"/>
<dbReference type="AlphaFoldDB" id="A0A165PJP6"/>
<dbReference type="InterPro" id="IPR006085">
    <property type="entry name" value="XPG_DNA_repair_N"/>
</dbReference>
<evidence type="ECO:0000259" key="5">
    <source>
        <dbReference type="SMART" id="SM00485"/>
    </source>
</evidence>
<dbReference type="InterPro" id="IPR041177">
    <property type="entry name" value="GEN1_C"/>
</dbReference>
<protein>
    <submittedName>
        <fullName evidence="6">PIN domain-like protein</fullName>
    </submittedName>
</protein>
<dbReference type="SUPFAM" id="SSF47807">
    <property type="entry name" value="5' to 3' exonuclease, C-terminal subdomain"/>
    <property type="match status" value="1"/>
</dbReference>
<dbReference type="SMART" id="SM00485">
    <property type="entry name" value="XPGN"/>
    <property type="match status" value="1"/>
</dbReference>
<evidence type="ECO:0000313" key="6">
    <source>
        <dbReference type="EMBL" id="KZT68290.1"/>
    </source>
</evidence>
<name>A0A165PJP6_9APHY</name>
<dbReference type="GO" id="GO:0006281">
    <property type="term" value="P:DNA repair"/>
    <property type="evidence" value="ECO:0007669"/>
    <property type="project" value="UniProtKB-ARBA"/>
</dbReference>
<feature type="region of interest" description="Disordered" evidence="3">
    <location>
        <begin position="475"/>
        <end position="517"/>
    </location>
</feature>
<dbReference type="Gene3D" id="3.40.50.1010">
    <property type="entry name" value="5'-nuclease"/>
    <property type="match status" value="2"/>
</dbReference>
<feature type="domain" description="XPG N-terminal" evidence="5">
    <location>
        <begin position="1"/>
        <end position="107"/>
    </location>
</feature>
<evidence type="ECO:0000256" key="1">
    <source>
        <dbReference type="ARBA" id="ARBA00022722"/>
    </source>
</evidence>
<accession>A0A165PJP6</accession>
<dbReference type="Pfam" id="PF18380">
    <property type="entry name" value="GEN1_C"/>
    <property type="match status" value="1"/>
</dbReference>
<proteinExistence type="predicted"/>
<dbReference type="Pfam" id="PF00752">
    <property type="entry name" value="XPG_N"/>
    <property type="match status" value="1"/>
</dbReference>
<dbReference type="PANTHER" id="PTHR11081:SF75">
    <property type="entry name" value="ENDONUCLEASE, PUTATIVE (AFU_ORTHOLOGUE AFUA_3G13260)-RELATED"/>
    <property type="match status" value="1"/>
</dbReference>
<dbReference type="InterPro" id="IPR029060">
    <property type="entry name" value="PIN-like_dom_sf"/>
</dbReference>
<dbReference type="STRING" id="1314783.A0A165PJP6"/>
<sequence length="557" mass="62116">MGVQGLWDILSKAGQSRSLAHIAVVDGFERNGSGRRAYRLGIDASIWYQHAMHSTKAGANPELRLLFFRLLRLAGLPFIPLFVFDGRERPKIKRGSKKGKSGSHALTTAFKKLLDAFGMEWRMALGEAEAELAYLNRVNVIDAVLTDDADTLIFGATTIIRNASLNLTGNRANPATDSKGKSNKHHVMTFSAETIRTHPEIQMSRGGLILFALISGGDYNHGLKHFGPQMAHSLARLGFGDQLLREYERCQGRDMGAFLSQWRADMNSEIHTNAHNLLRSKMPALSIPETFPDMDVLRCYVNPTCSASAGRQRGGHLRDNGEVSIPTIAAFCEDHFDEWGHRSALLKRFRNRLWDPAVMRVLRRAALEADEKERTKRIDAGRNDTVIRGPLCPSVTEEVRTTAYLVKKYLSPTQVDRRAAAFVRRDNAPAQAIETLRDTNPLIRKVVDSRQHVSTDNILEYRVEVDPTQLVTLAESGIKGKHREPPPGASNGSDDDDSDFAVGSSQGRRNTPAEPCSVKRIWLPASIMRQVHPKLVLEFEFAEEGKRARKAGGKRKR</sequence>
<evidence type="ECO:0000256" key="3">
    <source>
        <dbReference type="SAM" id="MobiDB-lite"/>
    </source>
</evidence>
<reference evidence="6 7" key="1">
    <citation type="journal article" date="2016" name="Mol. Biol. Evol.">
        <title>Comparative Genomics of Early-Diverging Mushroom-Forming Fungi Provides Insights into the Origins of Lignocellulose Decay Capabilities.</title>
        <authorList>
            <person name="Nagy L.G."/>
            <person name="Riley R."/>
            <person name="Tritt A."/>
            <person name="Adam C."/>
            <person name="Daum C."/>
            <person name="Floudas D."/>
            <person name="Sun H."/>
            <person name="Yadav J.S."/>
            <person name="Pangilinan J."/>
            <person name="Larsson K.H."/>
            <person name="Matsuura K."/>
            <person name="Barry K."/>
            <person name="Labutti K."/>
            <person name="Kuo R."/>
            <person name="Ohm R.A."/>
            <person name="Bhattacharya S.S."/>
            <person name="Shirouzu T."/>
            <person name="Yoshinaga Y."/>
            <person name="Martin F.M."/>
            <person name="Grigoriev I.V."/>
            <person name="Hibbett D.S."/>
        </authorList>
    </citation>
    <scope>NUCLEOTIDE SEQUENCE [LARGE SCALE GENOMIC DNA]</scope>
    <source>
        <strain evidence="6 7">L-15889</strain>
    </source>
</reference>
<dbReference type="CDD" id="cd09906">
    <property type="entry name" value="H3TH_YEN1"/>
    <property type="match status" value="1"/>
</dbReference>
<dbReference type="InterPro" id="IPR037316">
    <property type="entry name" value="Yen1_H3TH"/>
</dbReference>
<feature type="non-terminal residue" evidence="6">
    <location>
        <position position="557"/>
    </location>
</feature>
<dbReference type="PANTHER" id="PTHR11081">
    <property type="entry name" value="FLAP ENDONUCLEASE FAMILY MEMBER"/>
    <property type="match status" value="1"/>
</dbReference>
<keyword evidence="2" id="KW-0378">Hydrolase</keyword>